<sequence>MNLSSAGLICMLTAAAMTLFMDAHGKRPQEGTPASFPYFVHR</sequence>
<name>A0A1M7LM47_9HYPH</name>
<dbReference type="EMBL" id="FRBW01000003">
    <property type="protein sequence ID" value="SHM78718.1"/>
    <property type="molecule type" value="Genomic_DNA"/>
</dbReference>
<protein>
    <submittedName>
        <fullName evidence="1">Uncharacterized protein</fullName>
    </submittedName>
</protein>
<dbReference type="Proteomes" id="UP000186002">
    <property type="component" value="Unassembled WGS sequence"/>
</dbReference>
<keyword evidence="2" id="KW-1185">Reference proteome</keyword>
<gene>
    <name evidence="1" type="ORF">SAMN05444272_3237</name>
</gene>
<proteinExistence type="predicted"/>
<accession>A0A1M7LM47</accession>
<dbReference type="AlphaFoldDB" id="A0A1M7LM47"/>
<organism evidence="1 2">
    <name type="scientific">Roseibium suaedae</name>
    <dbReference type="NCBI Taxonomy" id="735517"/>
    <lineage>
        <taxon>Bacteria</taxon>
        <taxon>Pseudomonadati</taxon>
        <taxon>Pseudomonadota</taxon>
        <taxon>Alphaproteobacteria</taxon>
        <taxon>Hyphomicrobiales</taxon>
        <taxon>Stappiaceae</taxon>
        <taxon>Roseibium</taxon>
    </lineage>
</organism>
<evidence type="ECO:0000313" key="2">
    <source>
        <dbReference type="Proteomes" id="UP000186002"/>
    </source>
</evidence>
<dbReference type="STRING" id="735517.SAMN05444272_3237"/>
<reference evidence="1 2" key="1">
    <citation type="submission" date="2016-11" db="EMBL/GenBank/DDBJ databases">
        <authorList>
            <person name="Jaros S."/>
            <person name="Januszkiewicz K."/>
            <person name="Wedrychowicz H."/>
        </authorList>
    </citation>
    <scope>NUCLEOTIDE SEQUENCE [LARGE SCALE GENOMIC DNA]</scope>
    <source>
        <strain evidence="1 2">DSM 22153</strain>
    </source>
</reference>
<evidence type="ECO:0000313" key="1">
    <source>
        <dbReference type="EMBL" id="SHM78718.1"/>
    </source>
</evidence>
<dbReference type="RefSeq" id="WP_268877525.1">
    <property type="nucleotide sequence ID" value="NZ_FRBW01000003.1"/>
</dbReference>